<dbReference type="InterPro" id="IPR010987">
    <property type="entry name" value="Glutathione-S-Trfase_C-like"/>
</dbReference>
<comment type="similarity">
    <text evidence="1">Belongs to the GST superfamily.</text>
</comment>
<dbReference type="Proteomes" id="UP000807785">
    <property type="component" value="Unassembled WGS sequence"/>
</dbReference>
<comment type="caution">
    <text evidence="4">The sequence shown here is derived from an EMBL/GenBank/DDBJ whole genome shotgun (WGS) entry which is preliminary data.</text>
</comment>
<dbReference type="Gene3D" id="1.20.1050.10">
    <property type="match status" value="1"/>
</dbReference>
<dbReference type="PROSITE" id="PS50404">
    <property type="entry name" value="GST_NTER"/>
    <property type="match status" value="1"/>
</dbReference>
<protein>
    <submittedName>
        <fullName evidence="4">Glutathione S-transferase family protein</fullName>
    </submittedName>
</protein>
<dbReference type="PANTHER" id="PTHR44051:SF21">
    <property type="entry name" value="GLUTATHIONE S-TRANSFERASE FAMILY PROTEIN"/>
    <property type="match status" value="1"/>
</dbReference>
<name>A0A9D7HJG2_9PROT</name>
<reference evidence="4" key="1">
    <citation type="submission" date="2020-10" db="EMBL/GenBank/DDBJ databases">
        <title>Connecting structure to function with the recovery of over 1000 high-quality activated sludge metagenome-assembled genomes encoding full-length rRNA genes using long-read sequencing.</title>
        <authorList>
            <person name="Singleton C.M."/>
            <person name="Petriglieri F."/>
            <person name="Kristensen J.M."/>
            <person name="Kirkegaard R.H."/>
            <person name="Michaelsen T.Y."/>
            <person name="Andersen M.H."/>
            <person name="Karst S.M."/>
            <person name="Dueholm M.S."/>
            <person name="Nielsen P.H."/>
            <person name="Albertsen M."/>
        </authorList>
    </citation>
    <scope>NUCLEOTIDE SEQUENCE</scope>
    <source>
        <strain evidence="4">Bjer_18-Q3-R1-45_BAT3C.347</strain>
    </source>
</reference>
<dbReference type="AlphaFoldDB" id="A0A9D7HJG2"/>
<dbReference type="SUPFAM" id="SSF47616">
    <property type="entry name" value="GST C-terminal domain-like"/>
    <property type="match status" value="1"/>
</dbReference>
<dbReference type="InterPro" id="IPR036249">
    <property type="entry name" value="Thioredoxin-like_sf"/>
</dbReference>
<gene>
    <name evidence="4" type="ORF">IPH26_02740</name>
</gene>
<dbReference type="InterPro" id="IPR004046">
    <property type="entry name" value="GST_C"/>
</dbReference>
<dbReference type="Pfam" id="PF00043">
    <property type="entry name" value="GST_C"/>
    <property type="match status" value="1"/>
</dbReference>
<dbReference type="SUPFAM" id="SSF52833">
    <property type="entry name" value="Thioredoxin-like"/>
    <property type="match status" value="1"/>
</dbReference>
<dbReference type="SFLD" id="SFLDG01150">
    <property type="entry name" value="Main.1:_Beta-like"/>
    <property type="match status" value="1"/>
</dbReference>
<feature type="domain" description="GST C-terminal" evidence="3">
    <location>
        <begin position="85"/>
        <end position="205"/>
    </location>
</feature>
<evidence type="ECO:0000313" key="4">
    <source>
        <dbReference type="EMBL" id="MBK6971917.1"/>
    </source>
</evidence>
<evidence type="ECO:0000256" key="1">
    <source>
        <dbReference type="RuleBase" id="RU003494"/>
    </source>
</evidence>
<dbReference type="InterPro" id="IPR004045">
    <property type="entry name" value="Glutathione_S-Trfase_N"/>
</dbReference>
<evidence type="ECO:0000313" key="5">
    <source>
        <dbReference type="Proteomes" id="UP000807785"/>
    </source>
</evidence>
<dbReference type="PROSITE" id="PS50405">
    <property type="entry name" value="GST_CTER"/>
    <property type="match status" value="1"/>
</dbReference>
<dbReference type="CDD" id="cd03046">
    <property type="entry name" value="GST_N_GTT1_like"/>
    <property type="match status" value="1"/>
</dbReference>
<evidence type="ECO:0000259" key="3">
    <source>
        <dbReference type="PROSITE" id="PS50405"/>
    </source>
</evidence>
<dbReference type="Pfam" id="PF02798">
    <property type="entry name" value="GST_N"/>
    <property type="match status" value="1"/>
</dbReference>
<dbReference type="EMBL" id="JADJEV010000001">
    <property type="protein sequence ID" value="MBK6971917.1"/>
    <property type="molecule type" value="Genomic_DNA"/>
</dbReference>
<dbReference type="SFLD" id="SFLDS00019">
    <property type="entry name" value="Glutathione_Transferase_(cytos"/>
    <property type="match status" value="1"/>
</dbReference>
<accession>A0A9D7HJG2</accession>
<dbReference type="PANTHER" id="PTHR44051">
    <property type="entry name" value="GLUTATHIONE S-TRANSFERASE-RELATED"/>
    <property type="match status" value="1"/>
</dbReference>
<dbReference type="CDD" id="cd03207">
    <property type="entry name" value="GST_C_8"/>
    <property type="match status" value="1"/>
</dbReference>
<sequence length="205" mass="22588">MLTLYGCPNSRSLRAAWALEEAGAHYDYARIDLKKGEGRSAQYLAVNPGGKVPALIDGSIVVTESGAILTYIGERFPQRGLVPVDPARRAKYFEWCFFVISELEQPLWTIAKHRFALPPDWRVPQIEATAVREFARAAKVADARLAGSEFAAGESFTAADILIAHSLMWARSAGVTHASPALETYAERIWARPARTAADERERAT</sequence>
<dbReference type="Gene3D" id="3.40.30.10">
    <property type="entry name" value="Glutaredoxin"/>
    <property type="match status" value="1"/>
</dbReference>
<evidence type="ECO:0000259" key="2">
    <source>
        <dbReference type="PROSITE" id="PS50404"/>
    </source>
</evidence>
<dbReference type="InterPro" id="IPR036282">
    <property type="entry name" value="Glutathione-S-Trfase_C_sf"/>
</dbReference>
<proteinExistence type="inferred from homology"/>
<feature type="domain" description="GST N-terminal" evidence="2">
    <location>
        <begin position="1"/>
        <end position="80"/>
    </location>
</feature>
<organism evidence="4 5">
    <name type="scientific">Candidatus Methylophosphatis roskildensis</name>
    <dbReference type="NCBI Taxonomy" id="2899263"/>
    <lineage>
        <taxon>Bacteria</taxon>
        <taxon>Pseudomonadati</taxon>
        <taxon>Pseudomonadota</taxon>
        <taxon>Betaproteobacteria</taxon>
        <taxon>Nitrosomonadales</taxon>
        <taxon>Sterolibacteriaceae</taxon>
        <taxon>Candidatus Methylophosphatis</taxon>
    </lineage>
</organism>
<dbReference type="SFLD" id="SFLDG00358">
    <property type="entry name" value="Main_(cytGST)"/>
    <property type="match status" value="1"/>
</dbReference>
<dbReference type="InterPro" id="IPR040079">
    <property type="entry name" value="Glutathione_S-Trfase"/>
</dbReference>